<comment type="similarity">
    <text evidence="3">Belongs to the iron/ascorbate-dependent oxidoreductase family.</text>
</comment>
<proteinExistence type="inferred from homology"/>
<evidence type="ECO:0000313" key="5">
    <source>
        <dbReference type="EMBL" id="MQT03742.1"/>
    </source>
</evidence>
<keyword evidence="6" id="KW-1185">Reference proteome</keyword>
<dbReference type="Proteomes" id="UP000419138">
    <property type="component" value="Unassembled WGS sequence"/>
</dbReference>
<evidence type="ECO:0000256" key="2">
    <source>
        <dbReference type="ARBA" id="ARBA00023194"/>
    </source>
</evidence>
<dbReference type="Pfam" id="PF14226">
    <property type="entry name" value="DIOX_N"/>
    <property type="match status" value="1"/>
</dbReference>
<dbReference type="AlphaFoldDB" id="A0A646KN62"/>
<evidence type="ECO:0000313" key="6">
    <source>
        <dbReference type="Proteomes" id="UP000419138"/>
    </source>
</evidence>
<keyword evidence="3" id="KW-0560">Oxidoreductase</keyword>
<evidence type="ECO:0000256" key="3">
    <source>
        <dbReference type="RuleBase" id="RU003682"/>
    </source>
</evidence>
<organism evidence="5 6">
    <name type="scientific">Streptomyces jumonjinensis</name>
    <dbReference type="NCBI Taxonomy" id="1945"/>
    <lineage>
        <taxon>Bacteria</taxon>
        <taxon>Bacillati</taxon>
        <taxon>Actinomycetota</taxon>
        <taxon>Actinomycetes</taxon>
        <taxon>Kitasatosporales</taxon>
        <taxon>Streptomycetaceae</taxon>
        <taxon>Streptomyces</taxon>
    </lineage>
</organism>
<comment type="pathway">
    <text evidence="1">Antibiotic biosynthesis.</text>
</comment>
<dbReference type="GO" id="GO:0046872">
    <property type="term" value="F:metal ion binding"/>
    <property type="evidence" value="ECO:0007669"/>
    <property type="project" value="UniProtKB-KW"/>
</dbReference>
<dbReference type="InterPro" id="IPR005123">
    <property type="entry name" value="Oxoglu/Fe-dep_dioxygenase_dom"/>
</dbReference>
<gene>
    <name evidence="5" type="ORF">FF041_27310</name>
</gene>
<dbReference type="Gene3D" id="2.60.120.330">
    <property type="entry name" value="B-lactam Antibiotic, Isopenicillin N Synthase, Chain"/>
    <property type="match status" value="1"/>
</dbReference>
<evidence type="ECO:0000256" key="1">
    <source>
        <dbReference type="ARBA" id="ARBA00004792"/>
    </source>
</evidence>
<dbReference type="PANTHER" id="PTHR47990">
    <property type="entry name" value="2-OXOGLUTARATE (2OG) AND FE(II)-DEPENDENT OXYGENASE SUPERFAMILY PROTEIN-RELATED"/>
    <property type="match status" value="1"/>
</dbReference>
<dbReference type="SUPFAM" id="SSF51197">
    <property type="entry name" value="Clavaminate synthase-like"/>
    <property type="match status" value="1"/>
</dbReference>
<dbReference type="EMBL" id="VCLA01000177">
    <property type="protein sequence ID" value="MQT03742.1"/>
    <property type="molecule type" value="Genomic_DNA"/>
</dbReference>
<comment type="caution">
    <text evidence="5">The sequence shown here is derived from an EMBL/GenBank/DDBJ whole genome shotgun (WGS) entry which is preliminary data.</text>
</comment>
<keyword evidence="2" id="KW-0045">Antibiotic biosynthesis</keyword>
<dbReference type="InterPro" id="IPR050231">
    <property type="entry name" value="Iron_ascorbate_oxido_reductase"/>
</dbReference>
<dbReference type="PROSITE" id="PS51471">
    <property type="entry name" value="FE2OG_OXY"/>
    <property type="match status" value="1"/>
</dbReference>
<dbReference type="RefSeq" id="WP_153525272.1">
    <property type="nucleotide sequence ID" value="NZ_JBEPDZ010000092.1"/>
</dbReference>
<evidence type="ECO:0000259" key="4">
    <source>
        <dbReference type="PROSITE" id="PS51471"/>
    </source>
</evidence>
<accession>A0A646KN62</accession>
<keyword evidence="3" id="KW-0479">Metal-binding</keyword>
<sequence>MSDIPVLELPESLTGSPADRALAAGMIDAWRTHGIFYLATGPAEQEIVRAAMSESRRFFALPFAEKARYVNDTTYSGYIASGEEVTAGEADHSEIFTVCKDIAGDDERSLSAWPAHGPVPWPGQAYERAMKAFMTQLGSMGERLLALAALGLGLDDPSALNALTADGWHHMRVLRFPAASDAGERGIGAHTDYGLLVIAAQDSAGGLWIRPPVAGEHRNRNWLGHESTAGMFENDEPWTYVPPVPGTLTVFPGDILQLLTGGHLLSTPHKVRLAADRERYSMAYFHEPAFQSWVEPLRHAFPDDGGAGADPENRLHYGTHFTRMFLRCYPDRMTTLRLLATGGLERLARLRESALPVERMAGRR</sequence>
<dbReference type="InterPro" id="IPR044861">
    <property type="entry name" value="IPNS-like_FE2OG_OXY"/>
</dbReference>
<name>A0A646KN62_STRJU</name>
<dbReference type="InterPro" id="IPR026992">
    <property type="entry name" value="DIOX_N"/>
</dbReference>
<protein>
    <submittedName>
        <fullName evidence="5">Isopenicillin N synthase family oxygenase</fullName>
    </submittedName>
</protein>
<dbReference type="Pfam" id="PF03171">
    <property type="entry name" value="2OG-FeII_Oxy"/>
    <property type="match status" value="1"/>
</dbReference>
<keyword evidence="3" id="KW-0408">Iron</keyword>
<dbReference type="GO" id="GO:0016491">
    <property type="term" value="F:oxidoreductase activity"/>
    <property type="evidence" value="ECO:0007669"/>
    <property type="project" value="UniProtKB-KW"/>
</dbReference>
<dbReference type="GO" id="GO:0017000">
    <property type="term" value="P:antibiotic biosynthetic process"/>
    <property type="evidence" value="ECO:0007669"/>
    <property type="project" value="UniProtKB-KW"/>
</dbReference>
<reference evidence="5 6" key="1">
    <citation type="submission" date="2019-05" db="EMBL/GenBank/DDBJ databases">
        <title>Comparative genomics and metabolomics analyses of clavulanic acid producing Streptomyces species provides insight into specialized metabolism and evolution of beta-lactam biosynthetic gene clusters.</title>
        <authorList>
            <person name="Moore M.A."/>
            <person name="Cruz-Morales P."/>
            <person name="Barona Gomez F."/>
            <person name="Kapil T."/>
        </authorList>
    </citation>
    <scope>NUCLEOTIDE SEQUENCE [LARGE SCALE GENOMIC DNA]</scope>
    <source>
        <strain evidence="5 6">NRRL 5741</strain>
    </source>
</reference>
<dbReference type="OrthoDB" id="21825at2"/>
<feature type="domain" description="Fe2OG dioxygenase" evidence="4">
    <location>
        <begin position="167"/>
        <end position="288"/>
    </location>
</feature>
<dbReference type="InterPro" id="IPR027443">
    <property type="entry name" value="IPNS-like_sf"/>
</dbReference>